<dbReference type="AlphaFoldDB" id="A0A1C7NUD0"/>
<accession>A0A1C7NUD0</accession>
<evidence type="ECO:0000313" key="4">
    <source>
        <dbReference type="Proteomes" id="UP000093111"/>
    </source>
</evidence>
<keyword evidence="4" id="KW-1185">Reference proteome</keyword>
<dbReference type="InterPro" id="IPR013097">
    <property type="entry name" value="Dabb"/>
</dbReference>
<dbReference type="RefSeq" id="WP_068958268.1">
    <property type="nucleotide sequence ID" value="NZ_LGLV01000019.1"/>
</dbReference>
<dbReference type="STRING" id="1612624.ADU59_26495"/>
<dbReference type="InterPro" id="IPR044662">
    <property type="entry name" value="HS1/DABB1-like"/>
</dbReference>
<dbReference type="SMART" id="SM00886">
    <property type="entry name" value="Dabb"/>
    <property type="match status" value="1"/>
</dbReference>
<evidence type="ECO:0000259" key="2">
    <source>
        <dbReference type="PROSITE" id="PS51502"/>
    </source>
</evidence>
<dbReference type="EMBL" id="LGLV01000019">
    <property type="protein sequence ID" value="OBZ92590.1"/>
    <property type="molecule type" value="Genomic_DNA"/>
</dbReference>
<sequence>MIRHCVFIRFKTGVSDAERESILADIAALQPLVAGFLSVHIGGNVSPEGLGKGFTDGFIIDFKDAAARDAYLVHPDHQKAGGRIVAATEGGVDGVFVYDFDVAG</sequence>
<comment type="subunit">
    <text evidence="1">Homodimer.</text>
</comment>
<dbReference type="SUPFAM" id="SSF54909">
    <property type="entry name" value="Dimeric alpha+beta barrel"/>
    <property type="match status" value="1"/>
</dbReference>
<feature type="domain" description="Stress-response A/B barrel" evidence="2">
    <location>
        <begin position="2"/>
        <end position="100"/>
    </location>
</feature>
<dbReference type="InterPro" id="IPR011008">
    <property type="entry name" value="Dimeric_a/b-barrel"/>
</dbReference>
<name>A0A1C7NUD0_9HYPH</name>
<dbReference type="PANTHER" id="PTHR33178">
    <property type="match status" value="1"/>
</dbReference>
<evidence type="ECO:0000256" key="1">
    <source>
        <dbReference type="ARBA" id="ARBA00011738"/>
    </source>
</evidence>
<dbReference type="PROSITE" id="PS51502">
    <property type="entry name" value="S_R_A_B_BARREL"/>
    <property type="match status" value="1"/>
</dbReference>
<comment type="caution">
    <text evidence="3">The sequence shown here is derived from an EMBL/GenBank/DDBJ whole genome shotgun (WGS) entry which is preliminary data.</text>
</comment>
<protein>
    <submittedName>
        <fullName evidence="3">Stress responsive protein</fullName>
    </submittedName>
</protein>
<dbReference type="OrthoDB" id="9816070at2"/>
<organism evidence="3 4">
    <name type="scientific">Pararhizobium polonicum</name>
    <dbReference type="NCBI Taxonomy" id="1612624"/>
    <lineage>
        <taxon>Bacteria</taxon>
        <taxon>Pseudomonadati</taxon>
        <taxon>Pseudomonadota</taxon>
        <taxon>Alphaproteobacteria</taxon>
        <taxon>Hyphomicrobiales</taxon>
        <taxon>Rhizobiaceae</taxon>
        <taxon>Rhizobium/Agrobacterium group</taxon>
        <taxon>Pararhizobium</taxon>
    </lineage>
</organism>
<dbReference type="Gene3D" id="3.30.70.100">
    <property type="match status" value="1"/>
</dbReference>
<dbReference type="Proteomes" id="UP000093111">
    <property type="component" value="Unassembled WGS sequence"/>
</dbReference>
<dbReference type="PANTHER" id="PTHR33178:SF10">
    <property type="entry name" value="STRESS-RESPONSE A_B BARREL DOMAIN-CONTAINING PROTEIN"/>
    <property type="match status" value="1"/>
</dbReference>
<evidence type="ECO:0000313" key="3">
    <source>
        <dbReference type="EMBL" id="OBZ92590.1"/>
    </source>
</evidence>
<proteinExistence type="predicted"/>
<gene>
    <name evidence="3" type="ORF">ADU59_26495</name>
</gene>
<reference evidence="3 4" key="1">
    <citation type="journal article" date="2016" name="Syst. Appl. Microbiol.">
        <title>Pararhizobium polonicum sp. nov. isolated from tumors on stone fruit rootstocks.</title>
        <authorList>
            <person name="Pulawska J."/>
            <person name="Kuzmanovic N."/>
            <person name="Willems A."/>
            <person name="Pothier J.F."/>
        </authorList>
    </citation>
    <scope>NUCLEOTIDE SEQUENCE [LARGE SCALE GENOMIC DNA]</scope>
    <source>
        <strain evidence="3 4">F5.1</strain>
    </source>
</reference>
<dbReference type="PATRIC" id="fig|1612624.7.peg.3025"/>
<dbReference type="Pfam" id="PF07876">
    <property type="entry name" value="Dabb"/>
    <property type="match status" value="1"/>
</dbReference>